<protein>
    <recommendedName>
        <fullName evidence="3">CRAL-TRIO domain-containing protein</fullName>
    </recommendedName>
</protein>
<proteinExistence type="predicted"/>
<organism evidence="1 2">
    <name type="scientific">Ensete ventricosum</name>
    <name type="common">Abyssinian banana</name>
    <name type="synonym">Musa ensete</name>
    <dbReference type="NCBI Taxonomy" id="4639"/>
    <lineage>
        <taxon>Eukaryota</taxon>
        <taxon>Viridiplantae</taxon>
        <taxon>Streptophyta</taxon>
        <taxon>Embryophyta</taxon>
        <taxon>Tracheophyta</taxon>
        <taxon>Spermatophyta</taxon>
        <taxon>Magnoliopsida</taxon>
        <taxon>Liliopsida</taxon>
        <taxon>Zingiberales</taxon>
        <taxon>Musaceae</taxon>
        <taxon>Ensete</taxon>
    </lineage>
</organism>
<comment type="caution">
    <text evidence="1">The sequence shown here is derived from an EMBL/GenBank/DDBJ whole genome shotgun (WGS) entry which is preliminary data.</text>
</comment>
<evidence type="ECO:0000313" key="2">
    <source>
        <dbReference type="Proteomes" id="UP000287651"/>
    </source>
</evidence>
<dbReference type="AlphaFoldDB" id="A0A426YNP2"/>
<gene>
    <name evidence="1" type="ORF">B296_00049274</name>
</gene>
<reference evidence="1 2" key="1">
    <citation type="journal article" date="2014" name="Agronomy (Basel)">
        <title>A Draft Genome Sequence for Ensete ventricosum, the Drought-Tolerant Tree Against Hunger.</title>
        <authorList>
            <person name="Harrison J."/>
            <person name="Moore K.A."/>
            <person name="Paszkiewicz K."/>
            <person name="Jones T."/>
            <person name="Grant M."/>
            <person name="Ambacheew D."/>
            <person name="Muzemil S."/>
            <person name="Studholme D.J."/>
        </authorList>
    </citation>
    <scope>NUCLEOTIDE SEQUENCE [LARGE SCALE GENOMIC DNA]</scope>
</reference>
<name>A0A426YNP2_ENSVE</name>
<evidence type="ECO:0000313" key="1">
    <source>
        <dbReference type="EMBL" id="RRT53332.1"/>
    </source>
</evidence>
<sequence>FTKDNLPMAFGGSISTVHVYEGIVYWRNAKNIIDTLIQMQVAEVSSITHPFSIIKVIKEH</sequence>
<dbReference type="Proteomes" id="UP000287651">
    <property type="component" value="Unassembled WGS sequence"/>
</dbReference>
<feature type="non-terminal residue" evidence="1">
    <location>
        <position position="1"/>
    </location>
</feature>
<evidence type="ECO:0008006" key="3">
    <source>
        <dbReference type="Google" id="ProtNLM"/>
    </source>
</evidence>
<dbReference type="EMBL" id="AMZH03011197">
    <property type="protein sequence ID" value="RRT53332.1"/>
    <property type="molecule type" value="Genomic_DNA"/>
</dbReference>
<accession>A0A426YNP2</accession>